<reference evidence="1 2" key="1">
    <citation type="submission" date="2019-08" db="EMBL/GenBank/DDBJ databases">
        <authorList>
            <person name="Karlyshev A.V."/>
        </authorList>
    </citation>
    <scope>NUCLEOTIDE SEQUENCE [LARGE SCALE GENOMIC DNA]</scope>
    <source>
        <strain evidence="1 2">Alg18-2.2</strain>
    </source>
</reference>
<evidence type="ECO:0000313" key="1">
    <source>
        <dbReference type="EMBL" id="TXK62358.1"/>
    </source>
</evidence>
<name>A0A5C8KNZ1_9GAMM</name>
<dbReference type="OrthoDB" id="7355897at2"/>
<organism evidence="1 2">
    <name type="scientific">Alkalisalibacterium limincola</name>
    <dbReference type="NCBI Taxonomy" id="2699169"/>
    <lineage>
        <taxon>Bacteria</taxon>
        <taxon>Pseudomonadati</taxon>
        <taxon>Pseudomonadota</taxon>
        <taxon>Gammaproteobacteria</taxon>
        <taxon>Lysobacterales</taxon>
        <taxon>Lysobacteraceae</taxon>
        <taxon>Alkalisalibacterium</taxon>
    </lineage>
</organism>
<protein>
    <submittedName>
        <fullName evidence="1">Uncharacterized protein</fullName>
    </submittedName>
</protein>
<sequence length="171" mass="18704">MKFLRAVRLDDSDDQVFLASAKAGEPVVAGSFLWAFSDEDPAGFRGRRLNAFRSGFLGTVDFGHCTLAAVGDITDLEYKQLIERLAQYMVDHYGAPSLVAALPTARAEAEFAAGLCDRDPGHFIALEREVVLGEISESYRSIDPGQAWQHDSTPVFRIVADDANAEDPTHD</sequence>
<accession>A0A5C8KNZ1</accession>
<dbReference type="AlphaFoldDB" id="A0A5C8KNZ1"/>
<dbReference type="EMBL" id="VRTS01000005">
    <property type="protein sequence ID" value="TXK62358.1"/>
    <property type="molecule type" value="Genomic_DNA"/>
</dbReference>
<dbReference type="Proteomes" id="UP000321248">
    <property type="component" value="Unassembled WGS sequence"/>
</dbReference>
<evidence type="ECO:0000313" key="2">
    <source>
        <dbReference type="Proteomes" id="UP000321248"/>
    </source>
</evidence>
<dbReference type="InterPro" id="IPR045442">
    <property type="entry name" value="DUF6505"/>
</dbReference>
<proteinExistence type="predicted"/>
<dbReference type="RefSeq" id="WP_147891776.1">
    <property type="nucleotide sequence ID" value="NZ_VRTS01000005.1"/>
</dbReference>
<dbReference type="Pfam" id="PF20115">
    <property type="entry name" value="DUF6505"/>
    <property type="match status" value="1"/>
</dbReference>
<gene>
    <name evidence="1" type="ORF">FU658_09020</name>
</gene>
<comment type="caution">
    <text evidence="1">The sequence shown here is derived from an EMBL/GenBank/DDBJ whole genome shotgun (WGS) entry which is preliminary data.</text>
</comment>
<keyword evidence="2" id="KW-1185">Reference proteome</keyword>